<dbReference type="PANTHER" id="PTHR13774">
    <property type="entry name" value="PHENAZINE BIOSYNTHESIS PROTEIN"/>
    <property type="match status" value="1"/>
</dbReference>
<dbReference type="SUPFAM" id="SSF54506">
    <property type="entry name" value="Diaminopimelate epimerase-like"/>
    <property type="match status" value="1"/>
</dbReference>
<dbReference type="InterPro" id="IPR003719">
    <property type="entry name" value="Phenazine_PhzF-like"/>
</dbReference>
<name>A0ABQ6Z2T1_9ENTE</name>
<evidence type="ECO:0000256" key="1">
    <source>
        <dbReference type="ARBA" id="ARBA00008270"/>
    </source>
</evidence>
<gene>
    <name evidence="3" type="ORF">BAU17_03180</name>
</gene>
<organism evidence="3 4">
    <name type="scientific">Candidatus Enterococcus willemsii</name>
    <dbReference type="NCBI Taxonomy" id="1857215"/>
    <lineage>
        <taxon>Bacteria</taxon>
        <taxon>Bacillati</taxon>
        <taxon>Bacillota</taxon>
        <taxon>Bacilli</taxon>
        <taxon>Lactobacillales</taxon>
        <taxon>Enterococcaceae</taxon>
        <taxon>Enterococcus</taxon>
    </lineage>
</organism>
<dbReference type="Proteomes" id="UP000782705">
    <property type="component" value="Unassembled WGS sequence"/>
</dbReference>
<keyword evidence="4" id="KW-1185">Reference proteome</keyword>
<dbReference type="GO" id="GO:0016853">
    <property type="term" value="F:isomerase activity"/>
    <property type="evidence" value="ECO:0007669"/>
    <property type="project" value="UniProtKB-KW"/>
</dbReference>
<proteinExistence type="inferred from homology"/>
<dbReference type="Gene3D" id="3.10.310.10">
    <property type="entry name" value="Diaminopimelate Epimerase, Chain A, domain 1"/>
    <property type="match status" value="2"/>
</dbReference>
<dbReference type="Pfam" id="PF02567">
    <property type="entry name" value="PhzC-PhzF"/>
    <property type="match status" value="1"/>
</dbReference>
<comment type="caution">
    <text evidence="3">The sequence shown here is derived from an EMBL/GenBank/DDBJ whole genome shotgun (WGS) entry which is preliminary data.</text>
</comment>
<dbReference type="RefSeq" id="WP_161900882.1">
    <property type="nucleotide sequence ID" value="NZ_MAEL01000003.1"/>
</dbReference>
<accession>A0ABQ6Z2T1</accession>
<evidence type="ECO:0000256" key="2">
    <source>
        <dbReference type="ARBA" id="ARBA00023235"/>
    </source>
</evidence>
<sequence length="296" mass="32307">MKSVKVYHYDSFSTEANKGNPAGVVLTGEELTTEEMQEIALKVGFNETTFVINSDRADVGLRFFTPGHEMTLCGHGTVATLYALQTTGVLTKTEVTVETKAGVLPITIGQLNDQVAIKMTQATPEFVAFNGNPAELAHVMGITPDDIDENLPIVYGSTGTWTLLVPIKKLTTFEQMKPVNAQFPEVLQEMPNVSIHPFCFETYDATADMHGRHFSSPLSGTVEDPVTGTASGVMGAYVAKYIHENQQHLQLTIEQGQEIKRNGRVKVTVSVEQEQMHIAITGTAVYVQAFDIVLGK</sequence>
<comment type="similarity">
    <text evidence="1">Belongs to the PhzF family.</text>
</comment>
<dbReference type="EMBL" id="MAEL01000003">
    <property type="protein sequence ID" value="KAF1306107.1"/>
    <property type="molecule type" value="Genomic_DNA"/>
</dbReference>
<evidence type="ECO:0000313" key="3">
    <source>
        <dbReference type="EMBL" id="KAF1306107.1"/>
    </source>
</evidence>
<dbReference type="NCBIfam" id="TIGR00654">
    <property type="entry name" value="PhzF_family"/>
    <property type="match status" value="1"/>
</dbReference>
<dbReference type="PANTHER" id="PTHR13774:SF17">
    <property type="entry name" value="PHENAZINE BIOSYNTHESIS-LIKE DOMAIN-CONTAINING PROTEIN"/>
    <property type="match status" value="1"/>
</dbReference>
<reference evidence="3 4" key="1">
    <citation type="submission" date="2016-06" db="EMBL/GenBank/DDBJ databases">
        <title>Four novel species of enterococci isolated from chicken manure.</title>
        <authorList>
            <person name="Van Tyne D."/>
        </authorList>
    </citation>
    <scope>NUCLEOTIDE SEQUENCE [LARGE SCALE GENOMIC DNA]</scope>
    <source>
        <strain evidence="3 4">CU12B</strain>
    </source>
</reference>
<keyword evidence="2 3" id="KW-0413">Isomerase</keyword>
<evidence type="ECO:0000313" key="4">
    <source>
        <dbReference type="Proteomes" id="UP000782705"/>
    </source>
</evidence>
<protein>
    <submittedName>
        <fullName evidence="3">Isomerase</fullName>
    </submittedName>
</protein>
<dbReference type="PIRSF" id="PIRSF016184">
    <property type="entry name" value="PhzC_PhzF"/>
    <property type="match status" value="1"/>
</dbReference>